<sequence length="148" mass="17223">MAFSSLKESLHQVTDRLEDYSVSMAEYYKLRLFKSTMKGAVSLVNLLVYGSLFLFVFLFLSIGAAFWLATFFEHVYVGFLLIGAFYGIILIFMFIFGRKIIERNMLHKFSGLLYDEDDLDPKVATENELNEYQHTLSEERIQNEKISN</sequence>
<reference evidence="3" key="1">
    <citation type="submission" date="2014-10" db="EMBL/GenBank/DDBJ databases">
        <title>Genome sequencing of Vitellibacter sp. D-24.</title>
        <authorList>
            <person name="Thevarajoo S."/>
            <person name="Selvaratnam C."/>
            <person name="Goh K.M."/>
            <person name="Chong C.S."/>
        </authorList>
    </citation>
    <scope>NUCLEOTIDE SEQUENCE [LARGE SCALE GENOMIC DNA]</scope>
    <source>
        <strain evidence="3">D-24</strain>
    </source>
</reference>
<keyword evidence="1" id="KW-1133">Transmembrane helix</keyword>
<gene>
    <name evidence="2" type="ORF">LS48_04520</name>
</gene>
<keyword evidence="1" id="KW-0812">Transmembrane</keyword>
<feature type="transmembrane region" description="Helical" evidence="1">
    <location>
        <begin position="75"/>
        <end position="96"/>
    </location>
</feature>
<evidence type="ECO:0000313" key="2">
    <source>
        <dbReference type="EMBL" id="KXO00658.1"/>
    </source>
</evidence>
<dbReference type="AlphaFoldDB" id="A0A137RKE5"/>
<protein>
    <recommendedName>
        <fullName evidence="4">Phage holin family protein</fullName>
    </recommendedName>
</protein>
<keyword evidence="1" id="KW-0472">Membrane</keyword>
<evidence type="ECO:0008006" key="4">
    <source>
        <dbReference type="Google" id="ProtNLM"/>
    </source>
</evidence>
<keyword evidence="3" id="KW-1185">Reference proteome</keyword>
<evidence type="ECO:0000313" key="3">
    <source>
        <dbReference type="Proteomes" id="UP000070138"/>
    </source>
</evidence>
<comment type="caution">
    <text evidence="2">The sequence shown here is derived from an EMBL/GenBank/DDBJ whole genome shotgun (WGS) entry which is preliminary data.</text>
</comment>
<accession>A0A137RKE5</accession>
<reference evidence="2 3" key="2">
    <citation type="journal article" date="2016" name="Int. J. Syst. Evol. Microbiol.">
        <title>Vitellibacter aquimaris sp. nov., a marine bacterium isolated from seawater.</title>
        <authorList>
            <person name="Thevarajoo S."/>
            <person name="Selvaratnam C."/>
            <person name="Goh K.M."/>
            <person name="Hong K.W."/>
            <person name="Chan X.Y."/>
            <person name="Chan K.G."/>
            <person name="Chong C.S."/>
        </authorList>
    </citation>
    <scope>NUCLEOTIDE SEQUENCE [LARGE SCALE GENOMIC DNA]</scope>
    <source>
        <strain evidence="2 3">D-24</strain>
    </source>
</reference>
<dbReference type="RefSeq" id="WP_062620379.1">
    <property type="nucleotide sequence ID" value="NZ_JRWG01000002.1"/>
</dbReference>
<dbReference type="OrthoDB" id="1144182at2"/>
<dbReference type="Proteomes" id="UP000070138">
    <property type="component" value="Unassembled WGS sequence"/>
</dbReference>
<evidence type="ECO:0000256" key="1">
    <source>
        <dbReference type="SAM" id="Phobius"/>
    </source>
</evidence>
<proteinExistence type="predicted"/>
<dbReference type="STRING" id="1548749.LS48_04520"/>
<feature type="transmembrane region" description="Helical" evidence="1">
    <location>
        <begin position="43"/>
        <end position="69"/>
    </location>
</feature>
<name>A0A137RKE5_9FLAO</name>
<dbReference type="EMBL" id="JRWG01000002">
    <property type="protein sequence ID" value="KXO00658.1"/>
    <property type="molecule type" value="Genomic_DNA"/>
</dbReference>
<organism evidence="2 3">
    <name type="scientific">Aequorivita aquimaris</name>
    <dbReference type="NCBI Taxonomy" id="1548749"/>
    <lineage>
        <taxon>Bacteria</taxon>
        <taxon>Pseudomonadati</taxon>
        <taxon>Bacteroidota</taxon>
        <taxon>Flavobacteriia</taxon>
        <taxon>Flavobacteriales</taxon>
        <taxon>Flavobacteriaceae</taxon>
        <taxon>Aequorivita</taxon>
    </lineage>
</organism>